<comment type="subcellular location">
    <subcellularLocation>
        <location evidence="1">Periplasm</location>
    </subcellularLocation>
</comment>
<name>A0A395LN38_9SPHN</name>
<dbReference type="Pfam" id="PF01547">
    <property type="entry name" value="SBP_bac_1"/>
    <property type="match status" value="1"/>
</dbReference>
<dbReference type="EMBL" id="QRBB01000001">
    <property type="protein sequence ID" value="RDS78448.1"/>
    <property type="molecule type" value="Genomic_DNA"/>
</dbReference>
<dbReference type="OrthoDB" id="7319459at2"/>
<evidence type="ECO:0000313" key="3">
    <source>
        <dbReference type="EMBL" id="RDS78448.1"/>
    </source>
</evidence>
<protein>
    <submittedName>
        <fullName evidence="3">Extracellular solute-binding protein</fullName>
    </submittedName>
</protein>
<comment type="caution">
    <text evidence="3">The sequence shown here is derived from an EMBL/GenBank/DDBJ whole genome shotgun (WGS) entry which is preliminary data.</text>
</comment>
<dbReference type="PANTHER" id="PTHR43649">
    <property type="entry name" value="ARABINOSE-BINDING PROTEIN-RELATED"/>
    <property type="match status" value="1"/>
</dbReference>
<evidence type="ECO:0000256" key="2">
    <source>
        <dbReference type="ARBA" id="ARBA00008520"/>
    </source>
</evidence>
<proteinExistence type="inferred from homology"/>
<dbReference type="PANTHER" id="PTHR43649:SF12">
    <property type="entry name" value="DIACETYLCHITOBIOSE BINDING PROTEIN DASA"/>
    <property type="match status" value="1"/>
</dbReference>
<dbReference type="Gene3D" id="3.40.190.10">
    <property type="entry name" value="Periplasmic binding protein-like II"/>
    <property type="match status" value="1"/>
</dbReference>
<evidence type="ECO:0000313" key="4">
    <source>
        <dbReference type="Proteomes" id="UP000254101"/>
    </source>
</evidence>
<dbReference type="PROSITE" id="PS51257">
    <property type="entry name" value="PROKAR_LIPOPROTEIN"/>
    <property type="match status" value="1"/>
</dbReference>
<dbReference type="GO" id="GO:0042597">
    <property type="term" value="C:periplasmic space"/>
    <property type="evidence" value="ECO:0007669"/>
    <property type="project" value="UniProtKB-SubCell"/>
</dbReference>
<keyword evidence="4" id="KW-1185">Reference proteome</keyword>
<dbReference type="Proteomes" id="UP000254101">
    <property type="component" value="Unassembled WGS sequence"/>
</dbReference>
<comment type="similarity">
    <text evidence="2">Belongs to the bacterial solute-binding protein 1 family.</text>
</comment>
<dbReference type="RefSeq" id="WP_115492671.1">
    <property type="nucleotide sequence ID" value="NZ_JACHWW010000001.1"/>
</dbReference>
<sequence>MRRLTALLLLALAGCSQPGGNDEDGRTQIVIQRVFGACEAEYGDVVDPAEAEGECGIMTALINRFEAENPDVDVVENIVFWPGYDQLTASLAANDAPDLVTMHGSVLADYQARGLLEPVGAELAERGIEPSDLTAAARTAMTIDGQLWALPIDSWAPLWHINMNLFREAGLVRNGRLILPESPEELYRHARQFRERTGKPYFVQGTANEYAGFTRNFYTFVMQQNGTLFDENGRANFQTPEAAAALRLFRTIHEQDMTTKNQDYSAAVSGFMNGDGGVFLVGTWMVQTFTAASMEQDRPLSGGYAVYPYPQLFDAANRTFADSHGFAMPRNRNRSDAERDAAMRFLAFFARNDAAWARTGHLPAMQAAIESEEWRALPHREQLAELARTATPLPKDIRRQFPIETIVGQEAAAAISGAKTIDQALADMERRVNDVLSNI</sequence>
<accession>A0A395LN38</accession>
<evidence type="ECO:0000256" key="1">
    <source>
        <dbReference type="ARBA" id="ARBA00004418"/>
    </source>
</evidence>
<dbReference type="InterPro" id="IPR050490">
    <property type="entry name" value="Bact_solute-bd_prot1"/>
</dbReference>
<dbReference type="SUPFAM" id="SSF53850">
    <property type="entry name" value="Periplasmic binding protein-like II"/>
    <property type="match status" value="1"/>
</dbReference>
<organism evidence="3 4">
    <name type="scientific">Alteriqipengyuania lutimaris</name>
    <dbReference type="NCBI Taxonomy" id="1538146"/>
    <lineage>
        <taxon>Bacteria</taxon>
        <taxon>Pseudomonadati</taxon>
        <taxon>Pseudomonadota</taxon>
        <taxon>Alphaproteobacteria</taxon>
        <taxon>Sphingomonadales</taxon>
        <taxon>Erythrobacteraceae</taxon>
        <taxon>Alteriqipengyuania</taxon>
    </lineage>
</organism>
<gene>
    <name evidence="3" type="ORF">DL238_13175</name>
</gene>
<dbReference type="AlphaFoldDB" id="A0A395LN38"/>
<dbReference type="InterPro" id="IPR006059">
    <property type="entry name" value="SBP"/>
</dbReference>
<reference evidence="3 4" key="1">
    <citation type="submission" date="2018-07" db="EMBL/GenBank/DDBJ databases">
        <title>Erythrobacter nanhaiensis sp. nov., a novel member of the genus Erythrobacter isolated from the South China Sea.</title>
        <authorList>
            <person name="Chen X."/>
            <person name="Liu J."/>
        </authorList>
    </citation>
    <scope>NUCLEOTIDE SEQUENCE [LARGE SCALE GENOMIC DNA]</scope>
    <source>
        <strain evidence="3 4">S-5</strain>
    </source>
</reference>